<evidence type="ECO:0000256" key="9">
    <source>
        <dbReference type="ARBA" id="ARBA00023065"/>
    </source>
</evidence>
<dbReference type="GO" id="GO:0015095">
    <property type="term" value="F:magnesium ion transmembrane transporter activity"/>
    <property type="evidence" value="ECO:0007669"/>
    <property type="project" value="TreeGrafter"/>
</dbReference>
<keyword evidence="9" id="KW-0406">Ion transport</keyword>
<dbReference type="Gene3D" id="1.20.58.340">
    <property type="entry name" value="Magnesium transport protein CorA, transmembrane region"/>
    <property type="match status" value="2"/>
</dbReference>
<evidence type="ECO:0000256" key="4">
    <source>
        <dbReference type="ARBA" id="ARBA00022475"/>
    </source>
</evidence>
<feature type="transmembrane region" description="Helical" evidence="12">
    <location>
        <begin position="289"/>
        <end position="310"/>
    </location>
</feature>
<gene>
    <name evidence="13" type="ORF">SAMN04488003_101166</name>
</gene>
<keyword evidence="6 12" id="KW-0812">Transmembrane</keyword>
<accession>A0A1H7YIV5</accession>
<dbReference type="Proteomes" id="UP000199585">
    <property type="component" value="Unassembled WGS sequence"/>
</dbReference>
<feature type="region of interest" description="Disordered" evidence="11">
    <location>
        <begin position="1"/>
        <end position="31"/>
    </location>
</feature>
<dbReference type="Pfam" id="PF01544">
    <property type="entry name" value="CorA"/>
    <property type="match status" value="1"/>
</dbReference>
<evidence type="ECO:0000256" key="12">
    <source>
        <dbReference type="SAM" id="Phobius"/>
    </source>
</evidence>
<name>A0A1H7YIV5_9RHOB</name>
<feature type="transmembrane region" description="Helical" evidence="12">
    <location>
        <begin position="322"/>
        <end position="343"/>
    </location>
</feature>
<dbReference type="GO" id="GO:0005886">
    <property type="term" value="C:plasma membrane"/>
    <property type="evidence" value="ECO:0007669"/>
    <property type="project" value="UniProtKB-SubCell"/>
</dbReference>
<keyword evidence="10 12" id="KW-0472">Membrane</keyword>
<comment type="subcellular location">
    <subcellularLocation>
        <location evidence="1">Cell membrane</location>
        <topology evidence="1">Multi-pass membrane protein</topology>
    </subcellularLocation>
</comment>
<dbReference type="AlphaFoldDB" id="A0A1H7YIV5"/>
<evidence type="ECO:0000256" key="3">
    <source>
        <dbReference type="ARBA" id="ARBA00022448"/>
    </source>
</evidence>
<dbReference type="InterPro" id="IPR002523">
    <property type="entry name" value="MgTranspt_CorA/ZnTranspt_ZntB"/>
</dbReference>
<keyword evidence="3" id="KW-0813">Transport</keyword>
<keyword evidence="4" id="KW-1003">Cell membrane</keyword>
<evidence type="ECO:0000256" key="8">
    <source>
        <dbReference type="ARBA" id="ARBA00022989"/>
    </source>
</evidence>
<reference evidence="13 14" key="1">
    <citation type="submission" date="2016-10" db="EMBL/GenBank/DDBJ databases">
        <authorList>
            <person name="de Groot N.N."/>
        </authorList>
    </citation>
    <scope>NUCLEOTIDE SEQUENCE [LARGE SCALE GENOMIC DNA]</scope>
    <source>
        <strain evidence="13 14">DSM 16213</strain>
    </source>
</reference>
<dbReference type="SUPFAM" id="SSF143865">
    <property type="entry name" value="CorA soluble domain-like"/>
    <property type="match status" value="1"/>
</dbReference>
<evidence type="ECO:0000256" key="11">
    <source>
        <dbReference type="SAM" id="MobiDB-lite"/>
    </source>
</evidence>
<evidence type="ECO:0000256" key="5">
    <source>
        <dbReference type="ARBA" id="ARBA00022519"/>
    </source>
</evidence>
<evidence type="ECO:0000256" key="10">
    <source>
        <dbReference type="ARBA" id="ARBA00023136"/>
    </source>
</evidence>
<dbReference type="GO" id="GO:0015087">
    <property type="term" value="F:cobalt ion transmembrane transporter activity"/>
    <property type="evidence" value="ECO:0007669"/>
    <property type="project" value="TreeGrafter"/>
</dbReference>
<evidence type="ECO:0000256" key="2">
    <source>
        <dbReference type="ARBA" id="ARBA00009765"/>
    </source>
</evidence>
<organism evidence="13 14">
    <name type="scientific">Loktanella fryxellensis</name>
    <dbReference type="NCBI Taxonomy" id="245187"/>
    <lineage>
        <taxon>Bacteria</taxon>
        <taxon>Pseudomonadati</taxon>
        <taxon>Pseudomonadota</taxon>
        <taxon>Alphaproteobacteria</taxon>
        <taxon>Rhodobacterales</taxon>
        <taxon>Roseobacteraceae</taxon>
        <taxon>Loktanella</taxon>
    </lineage>
</organism>
<protein>
    <submittedName>
        <fullName evidence="13">Zinc transporter</fullName>
    </submittedName>
</protein>
<dbReference type="InterPro" id="IPR045863">
    <property type="entry name" value="CorA_TM1_TM2"/>
</dbReference>
<evidence type="ECO:0000256" key="7">
    <source>
        <dbReference type="ARBA" id="ARBA00022833"/>
    </source>
</evidence>
<dbReference type="InterPro" id="IPR045861">
    <property type="entry name" value="CorA_cytoplasmic_dom"/>
</dbReference>
<sequence length="346" mass="37904">MFPPAATPSPDADPSTRPQDSVQTPGRAARLRPLAAYDIGTDGGAAALIDPDGTPRPGATYRWLHLDLADPALPDWADAHLPPLARRTLLADRTRPRLDTEDDGMAITLRGINLNAGAAAADMVSLRIWLTATLVVSVRRQRVFALDDVRAQIDAGDAPRSPGHMLARITDNLVHRLEEVASAREDITDTMEEAVYATNPAPIADLAPLRREIIKFRRHVAPLAETLTQISQSPTDLIRKDLRHRLRETASRSRWALDELSEVHDRLTAMSDHLDTVQNARLERNGYRLSIVAAIFLPLGFLTGLFGVNVGGLPGLQDEKGFLVLCLGMLGIGGMTAAVLRWLRWF</sequence>
<keyword evidence="5" id="KW-0997">Cell inner membrane</keyword>
<proteinExistence type="inferred from homology"/>
<dbReference type="SUPFAM" id="SSF144083">
    <property type="entry name" value="Magnesium transport protein CorA, transmembrane region"/>
    <property type="match status" value="1"/>
</dbReference>
<evidence type="ECO:0000313" key="14">
    <source>
        <dbReference type="Proteomes" id="UP000199585"/>
    </source>
</evidence>
<dbReference type="Gene3D" id="3.30.460.20">
    <property type="entry name" value="CorA soluble domain-like"/>
    <property type="match status" value="1"/>
</dbReference>
<dbReference type="RefSeq" id="WP_177174531.1">
    <property type="nucleotide sequence ID" value="NZ_FOCI01000001.1"/>
</dbReference>
<dbReference type="PANTHER" id="PTHR46494:SF3">
    <property type="entry name" value="ZINC TRANSPORT PROTEIN ZNTB"/>
    <property type="match status" value="1"/>
</dbReference>
<keyword evidence="14" id="KW-1185">Reference proteome</keyword>
<comment type="similarity">
    <text evidence="2">Belongs to the CorA metal ion transporter (MIT) (TC 1.A.35) family.</text>
</comment>
<dbReference type="PANTHER" id="PTHR46494">
    <property type="entry name" value="CORA FAMILY METAL ION TRANSPORTER (EUROFUNG)"/>
    <property type="match status" value="1"/>
</dbReference>
<dbReference type="STRING" id="245187.SAMN04488003_101166"/>
<evidence type="ECO:0000313" key="13">
    <source>
        <dbReference type="EMBL" id="SEM45237.1"/>
    </source>
</evidence>
<keyword evidence="7" id="KW-0862">Zinc</keyword>
<keyword evidence="8 12" id="KW-1133">Transmembrane helix</keyword>
<evidence type="ECO:0000256" key="1">
    <source>
        <dbReference type="ARBA" id="ARBA00004651"/>
    </source>
</evidence>
<dbReference type="EMBL" id="FOCI01000001">
    <property type="protein sequence ID" value="SEM45237.1"/>
    <property type="molecule type" value="Genomic_DNA"/>
</dbReference>
<dbReference type="GO" id="GO:0050897">
    <property type="term" value="F:cobalt ion binding"/>
    <property type="evidence" value="ECO:0007669"/>
    <property type="project" value="TreeGrafter"/>
</dbReference>
<evidence type="ECO:0000256" key="6">
    <source>
        <dbReference type="ARBA" id="ARBA00022692"/>
    </source>
</evidence>
<dbReference type="GO" id="GO:0000287">
    <property type="term" value="F:magnesium ion binding"/>
    <property type="evidence" value="ECO:0007669"/>
    <property type="project" value="TreeGrafter"/>
</dbReference>